<sequence length="126" mass="13987">MYNDIIIDNFSDPAHVGDIDEPDYEYEIGNPVCGDRIRIQISAHGGQIEHAKFRAWGCATSVATANIFCASLETRPLGQLDDRSESEIEAMLGELEPSQHHCVEILQQLHRRLIGLVGGDRREATA</sequence>
<reference evidence="3" key="1">
    <citation type="journal article" date="2019" name="Int. J. Syst. Evol. Microbiol.">
        <title>The Global Catalogue of Microorganisms (GCM) 10K type strain sequencing project: providing services to taxonomists for standard genome sequencing and annotation.</title>
        <authorList>
            <consortium name="The Broad Institute Genomics Platform"/>
            <consortium name="The Broad Institute Genome Sequencing Center for Infectious Disease"/>
            <person name="Wu L."/>
            <person name="Ma J."/>
        </authorList>
    </citation>
    <scope>NUCLEOTIDE SEQUENCE [LARGE SCALE GENOMIC DNA]</scope>
    <source>
        <strain evidence="3">NBRC 111756</strain>
    </source>
</reference>
<dbReference type="CDD" id="cd06664">
    <property type="entry name" value="IscU_like"/>
    <property type="match status" value="1"/>
</dbReference>
<dbReference type="Proteomes" id="UP001596422">
    <property type="component" value="Unassembled WGS sequence"/>
</dbReference>
<dbReference type="SUPFAM" id="SSF82649">
    <property type="entry name" value="SufE/NifU"/>
    <property type="match status" value="1"/>
</dbReference>
<accession>A0ABW1ZXP4</accession>
<feature type="domain" description="NIF system FeS cluster assembly NifU N-terminal" evidence="1">
    <location>
        <begin position="1"/>
        <end position="105"/>
    </location>
</feature>
<organism evidence="2 3">
    <name type="scientific">Marinobacterium aestuariivivens</name>
    <dbReference type="NCBI Taxonomy" id="1698799"/>
    <lineage>
        <taxon>Bacteria</taxon>
        <taxon>Pseudomonadati</taxon>
        <taxon>Pseudomonadota</taxon>
        <taxon>Gammaproteobacteria</taxon>
        <taxon>Oceanospirillales</taxon>
        <taxon>Oceanospirillaceae</taxon>
        <taxon>Marinobacterium</taxon>
    </lineage>
</organism>
<evidence type="ECO:0000313" key="3">
    <source>
        <dbReference type="Proteomes" id="UP001596422"/>
    </source>
</evidence>
<protein>
    <submittedName>
        <fullName evidence="2">Iron-sulfur cluster assembly scaffold protein</fullName>
    </submittedName>
</protein>
<keyword evidence="3" id="KW-1185">Reference proteome</keyword>
<gene>
    <name evidence="2" type="ORF">ACFQDL_07365</name>
</gene>
<dbReference type="EMBL" id="JBHSWE010000001">
    <property type="protein sequence ID" value="MFC6669924.1"/>
    <property type="molecule type" value="Genomic_DNA"/>
</dbReference>
<dbReference type="Pfam" id="PF01592">
    <property type="entry name" value="NifU_N"/>
    <property type="match status" value="1"/>
</dbReference>
<dbReference type="RefSeq" id="WP_379908446.1">
    <property type="nucleotide sequence ID" value="NZ_JBHSWE010000001.1"/>
</dbReference>
<name>A0ABW1ZXP4_9GAMM</name>
<evidence type="ECO:0000259" key="1">
    <source>
        <dbReference type="Pfam" id="PF01592"/>
    </source>
</evidence>
<comment type="caution">
    <text evidence="2">The sequence shown here is derived from an EMBL/GenBank/DDBJ whole genome shotgun (WGS) entry which is preliminary data.</text>
</comment>
<evidence type="ECO:0000313" key="2">
    <source>
        <dbReference type="EMBL" id="MFC6669924.1"/>
    </source>
</evidence>
<dbReference type="InterPro" id="IPR002871">
    <property type="entry name" value="NIF_FeS_clus_asmbl_NifU_N"/>
</dbReference>
<dbReference type="PANTHER" id="PTHR10093">
    <property type="entry name" value="IRON-SULFUR CLUSTER ASSEMBLY ENZYME NIFU HOMOLOG"/>
    <property type="match status" value="1"/>
</dbReference>
<dbReference type="Gene3D" id="3.90.1010.10">
    <property type="match status" value="1"/>
</dbReference>
<proteinExistence type="predicted"/>